<sequence length="307" mass="30828">MDGERWRGTGAGMGGEAMFVKALLASYGRAIASVAAASGDIRAAALRLAVIWRAGGRLIYAGAGSSGLTAAEDAAELPGTFGLDENRIAIVLPGGTTEPFRIDGAAEDDAAAGEHAITGLGDLSRDAVIAVSASGSTPFTVAAAAEARRRGAYVIGIAHRPGSPLLVGADASILLESGEEALRGSTRLAAGAAQKAALGMLSSLMGFELGHIHQGLMVNLKSDNAKLRERARGIVATIAGISDAEAEAALREAHGEVKPAILIACGIGSMSEAVAWLAAAEGRIDDALSRARATANGIKGEGPNKGA</sequence>
<dbReference type="GO" id="GO:0097367">
    <property type="term" value="F:carbohydrate derivative binding"/>
    <property type="evidence" value="ECO:0007669"/>
    <property type="project" value="InterPro"/>
</dbReference>
<dbReference type="Pfam" id="PF13580">
    <property type="entry name" value="SIS_2"/>
    <property type="match status" value="1"/>
</dbReference>
<proteinExistence type="predicted"/>
<keyword evidence="3" id="KW-0456">Lyase</keyword>
<evidence type="ECO:0000259" key="2">
    <source>
        <dbReference type="PROSITE" id="PS51464"/>
    </source>
</evidence>
<dbReference type="AlphaFoldDB" id="A0AB39XIM4"/>
<dbReference type="InterPro" id="IPR040190">
    <property type="entry name" value="MURQ/GCKR"/>
</dbReference>
<accession>A0AB39XIM4</accession>
<dbReference type="Gene3D" id="3.40.50.10490">
    <property type="entry name" value="Glucose-6-phosphate isomerase like protein, domain 1"/>
    <property type="match status" value="1"/>
</dbReference>
<protein>
    <submittedName>
        <fullName evidence="3">N-acetylmuramic acid 6-phosphate etherase</fullName>
        <ecNumber evidence="3">4.2.1.126</ecNumber>
    </submittedName>
</protein>
<dbReference type="PROSITE" id="PS51464">
    <property type="entry name" value="SIS"/>
    <property type="match status" value="1"/>
</dbReference>
<dbReference type="GO" id="GO:0009254">
    <property type="term" value="P:peptidoglycan turnover"/>
    <property type="evidence" value="ECO:0007669"/>
    <property type="project" value="TreeGrafter"/>
</dbReference>
<dbReference type="GO" id="GO:0016835">
    <property type="term" value="F:carbon-oxygen lyase activity"/>
    <property type="evidence" value="ECO:0007669"/>
    <property type="project" value="TreeGrafter"/>
</dbReference>
<dbReference type="EMBL" id="CP165734">
    <property type="protein sequence ID" value="XDV57735.1"/>
    <property type="molecule type" value="Genomic_DNA"/>
</dbReference>
<dbReference type="GO" id="GO:0016803">
    <property type="term" value="F:ether hydrolase activity"/>
    <property type="evidence" value="ECO:0007669"/>
    <property type="project" value="TreeGrafter"/>
</dbReference>
<dbReference type="PANTHER" id="PTHR10088:SF4">
    <property type="entry name" value="GLUCOKINASE REGULATORY PROTEIN"/>
    <property type="match status" value="1"/>
</dbReference>
<evidence type="ECO:0000256" key="1">
    <source>
        <dbReference type="ARBA" id="ARBA00023277"/>
    </source>
</evidence>
<dbReference type="PANTHER" id="PTHR10088">
    <property type="entry name" value="GLUCOKINASE REGULATORY PROTEIN"/>
    <property type="match status" value="1"/>
</dbReference>
<dbReference type="NCBIfam" id="NF003915">
    <property type="entry name" value="PRK05441.1"/>
    <property type="match status" value="1"/>
</dbReference>
<reference evidence="3" key="1">
    <citation type="submission" date="2024-08" db="EMBL/GenBank/DDBJ databases">
        <authorList>
            <person name="Chaddad Z."/>
            <person name="Lamrabet M."/>
            <person name="Bouhnik O."/>
            <person name="Alami S."/>
            <person name="Wipf D."/>
            <person name="Courty P.E."/>
            <person name="Missbah El Idrissi M."/>
        </authorList>
    </citation>
    <scope>NUCLEOTIDE SEQUENCE</scope>
    <source>
        <strain evidence="3">LLZ17</strain>
    </source>
</reference>
<evidence type="ECO:0000313" key="3">
    <source>
        <dbReference type="EMBL" id="XDV57735.1"/>
    </source>
</evidence>
<feature type="domain" description="SIS" evidence="2">
    <location>
        <begin position="48"/>
        <end position="211"/>
    </location>
</feature>
<dbReference type="InterPro" id="IPR046348">
    <property type="entry name" value="SIS_dom_sf"/>
</dbReference>
<gene>
    <name evidence="3" type="ORF">AB8Z38_35425</name>
</gene>
<keyword evidence="1" id="KW-0119">Carbohydrate metabolism</keyword>
<dbReference type="InterPro" id="IPR001347">
    <property type="entry name" value="SIS_dom"/>
</dbReference>
<organism evidence="3">
    <name type="scientific">Bradyrhizobium sp. LLZ17</name>
    <dbReference type="NCBI Taxonomy" id="3239388"/>
    <lineage>
        <taxon>Bacteria</taxon>
        <taxon>Pseudomonadati</taxon>
        <taxon>Pseudomonadota</taxon>
        <taxon>Alphaproteobacteria</taxon>
        <taxon>Hyphomicrobiales</taxon>
        <taxon>Nitrobacteraceae</taxon>
        <taxon>Bradyrhizobium</taxon>
    </lineage>
</organism>
<dbReference type="EC" id="4.2.1.126" evidence="3"/>
<dbReference type="RefSeq" id="WP_369722163.1">
    <property type="nucleotide sequence ID" value="NZ_CP165734.1"/>
</dbReference>
<name>A0AB39XIM4_9BRAD</name>
<dbReference type="GO" id="GO:0046348">
    <property type="term" value="P:amino sugar catabolic process"/>
    <property type="evidence" value="ECO:0007669"/>
    <property type="project" value="TreeGrafter"/>
</dbReference>
<dbReference type="SUPFAM" id="SSF53697">
    <property type="entry name" value="SIS domain"/>
    <property type="match status" value="1"/>
</dbReference>
<dbReference type="Gene3D" id="1.10.8.1080">
    <property type="match status" value="1"/>
</dbReference>